<protein>
    <submittedName>
        <fullName evidence="1">Uncharacterized protein</fullName>
    </submittedName>
</protein>
<accession>A0A0X8X5X4</accession>
<evidence type="ECO:0000313" key="1">
    <source>
        <dbReference type="EMBL" id="BAU56161.1"/>
    </source>
</evidence>
<organism evidence="1 2">
    <name type="scientific">Mucilaginibacter gotjawali</name>
    <dbReference type="NCBI Taxonomy" id="1550579"/>
    <lineage>
        <taxon>Bacteria</taxon>
        <taxon>Pseudomonadati</taxon>
        <taxon>Bacteroidota</taxon>
        <taxon>Sphingobacteriia</taxon>
        <taxon>Sphingobacteriales</taxon>
        <taxon>Sphingobacteriaceae</taxon>
        <taxon>Mucilaginibacter</taxon>
    </lineage>
</organism>
<dbReference type="Proteomes" id="UP000218263">
    <property type="component" value="Chromosome"/>
</dbReference>
<gene>
    <name evidence="1" type="ORF">MgSA37_04358</name>
</gene>
<sequence length="153" mass="18007">MKIKTLLCILLFFCKISFGQKLNLQDVINSAYAKRDRAFLDNRVLCFLIPANINFIDTSTLKVNTLSLVFFNEPSFKKYIKKSESAFALQVIYDSLEVGELQMKLEISKVDAENYFITPRIFTYIDRKMVLLKYDSVKNAWVYNKLLKQWEDF</sequence>
<dbReference type="AlphaFoldDB" id="A0A0X8X5X4"/>
<dbReference type="RefSeq" id="WP_096354795.1">
    <property type="nucleotide sequence ID" value="NZ_AP017313.1"/>
</dbReference>
<name>A0A0X8X5X4_9SPHI</name>
<reference evidence="1 2" key="1">
    <citation type="submission" date="2015-12" db="EMBL/GenBank/DDBJ databases">
        <title>Genome sequence of Mucilaginibacter gotjawali.</title>
        <authorList>
            <person name="Lee J.S."/>
            <person name="Lee K.C."/>
            <person name="Kim K.K."/>
            <person name="Lee B.W."/>
        </authorList>
    </citation>
    <scope>NUCLEOTIDE SEQUENCE [LARGE SCALE GENOMIC DNA]</scope>
    <source>
        <strain evidence="1 2">SA3-7</strain>
    </source>
</reference>
<proteinExistence type="predicted"/>
<dbReference type="KEGG" id="mgot:MgSA37_04358"/>
<keyword evidence="2" id="KW-1185">Reference proteome</keyword>
<dbReference type="EMBL" id="AP017313">
    <property type="protein sequence ID" value="BAU56161.1"/>
    <property type="molecule type" value="Genomic_DNA"/>
</dbReference>
<evidence type="ECO:0000313" key="2">
    <source>
        <dbReference type="Proteomes" id="UP000218263"/>
    </source>
</evidence>